<dbReference type="PANTHER" id="PTHR43792">
    <property type="entry name" value="GNAT FAMILY, PUTATIVE (AFU_ORTHOLOGUE AFUA_3G00765)-RELATED-RELATED"/>
    <property type="match status" value="1"/>
</dbReference>
<dbReference type="GO" id="GO:0016747">
    <property type="term" value="F:acyltransferase activity, transferring groups other than amino-acyl groups"/>
    <property type="evidence" value="ECO:0007669"/>
    <property type="project" value="InterPro"/>
</dbReference>
<evidence type="ECO:0000259" key="1">
    <source>
        <dbReference type="PROSITE" id="PS51186"/>
    </source>
</evidence>
<evidence type="ECO:0000313" key="2">
    <source>
        <dbReference type="EMBL" id="PWE56089.1"/>
    </source>
</evidence>
<protein>
    <submittedName>
        <fullName evidence="2">N-acetyltransferase</fullName>
    </submittedName>
</protein>
<dbReference type="Pfam" id="PF13302">
    <property type="entry name" value="Acetyltransf_3"/>
    <property type="match status" value="1"/>
</dbReference>
<dbReference type="SUPFAM" id="SSF55729">
    <property type="entry name" value="Acyl-CoA N-acyltransferases (Nat)"/>
    <property type="match status" value="1"/>
</dbReference>
<comment type="caution">
    <text evidence="2">The sequence shown here is derived from an EMBL/GenBank/DDBJ whole genome shotgun (WGS) entry which is preliminary data.</text>
</comment>
<dbReference type="AlphaFoldDB" id="A0A2U2DSA8"/>
<dbReference type="PANTHER" id="PTHR43792:SF1">
    <property type="entry name" value="N-ACETYLTRANSFERASE DOMAIN-CONTAINING PROTEIN"/>
    <property type="match status" value="1"/>
</dbReference>
<dbReference type="Proteomes" id="UP000245252">
    <property type="component" value="Unassembled WGS sequence"/>
</dbReference>
<dbReference type="Gene3D" id="3.40.630.30">
    <property type="match status" value="1"/>
</dbReference>
<sequence>MAVLQTKHLTLSPCCRDDCTDFIALERDPEVMRFLNGGHTVDRDRVDPNATFLMPSGTEPYVWTARRTGNGAFVGWFCLWPESDTLAELGYRLRRMDWGQGLASEGASALVHWGFETGGYDRIVATTMAVNQASRRVMEKIGMTYARTTPTESSDPIPGREHGEVWYELTRSGWTGE</sequence>
<dbReference type="OrthoDB" id="6293260at2"/>
<reference evidence="2 3" key="1">
    <citation type="submission" date="2018-05" db="EMBL/GenBank/DDBJ databases">
        <title>The draft genome of strain NS-104.</title>
        <authorList>
            <person name="Hang P."/>
            <person name="Jiang J."/>
        </authorList>
    </citation>
    <scope>NUCLEOTIDE SEQUENCE [LARGE SCALE GENOMIC DNA]</scope>
    <source>
        <strain evidence="2 3">NS-104</strain>
    </source>
</reference>
<name>A0A2U2DSA8_9HYPH</name>
<keyword evidence="3" id="KW-1185">Reference proteome</keyword>
<evidence type="ECO:0000313" key="3">
    <source>
        <dbReference type="Proteomes" id="UP000245252"/>
    </source>
</evidence>
<feature type="domain" description="N-acetyltransferase" evidence="1">
    <location>
        <begin position="9"/>
        <end position="172"/>
    </location>
</feature>
<gene>
    <name evidence="2" type="ORF">DEM27_11665</name>
</gene>
<dbReference type="InterPro" id="IPR016181">
    <property type="entry name" value="Acyl_CoA_acyltransferase"/>
</dbReference>
<proteinExistence type="predicted"/>
<keyword evidence="2" id="KW-0808">Transferase</keyword>
<dbReference type="RefSeq" id="WP_109458409.1">
    <property type="nucleotide sequence ID" value="NZ_QFBC01000004.1"/>
</dbReference>
<dbReference type="InterPro" id="IPR000182">
    <property type="entry name" value="GNAT_dom"/>
</dbReference>
<organism evidence="2 3">
    <name type="scientific">Metarhizobium album</name>
    <dbReference type="NCBI Taxonomy" id="2182425"/>
    <lineage>
        <taxon>Bacteria</taxon>
        <taxon>Pseudomonadati</taxon>
        <taxon>Pseudomonadota</taxon>
        <taxon>Alphaproteobacteria</taxon>
        <taxon>Hyphomicrobiales</taxon>
        <taxon>Rhizobiaceae</taxon>
        <taxon>Metarhizobium</taxon>
    </lineage>
</organism>
<accession>A0A2U2DSA8</accession>
<dbReference type="PROSITE" id="PS51186">
    <property type="entry name" value="GNAT"/>
    <property type="match status" value="1"/>
</dbReference>
<dbReference type="InterPro" id="IPR051531">
    <property type="entry name" value="N-acetyltransferase"/>
</dbReference>
<dbReference type="EMBL" id="QFBC01000004">
    <property type="protein sequence ID" value="PWE56089.1"/>
    <property type="molecule type" value="Genomic_DNA"/>
</dbReference>